<feature type="transmembrane region" description="Helical" evidence="1">
    <location>
        <begin position="30"/>
        <end position="51"/>
    </location>
</feature>
<sequence length="162" mass="18130">MPRDFRADVQALRGPAVLLVVLYHTQLAPFGYLGVDIFFVISGFLITGHIATRLEQSRFSFYEFYYRRAKRLLPAAYVVIALTTIAAPFFLSDVGLRDFRSQILGALTFTGNIVLWTQAGSPPGARPCPPYSHWTFWFAEPDRGCRFGLLGNRDPPAVAQQG</sequence>
<keyword evidence="1" id="KW-0812">Transmembrane</keyword>
<keyword evidence="1" id="KW-1133">Transmembrane helix</keyword>
<keyword evidence="3" id="KW-0012">Acyltransferase</keyword>
<name>A0ABY8D3J2_9HYPH</name>
<keyword evidence="3" id="KW-0614">Plasmid</keyword>
<geneLocation type="plasmid" evidence="3 4">
    <name>unnamed</name>
</geneLocation>
<feature type="transmembrane region" description="Helical" evidence="1">
    <location>
        <begin position="72"/>
        <end position="91"/>
    </location>
</feature>
<reference evidence="3 4" key="1">
    <citation type="submission" date="2023-03" db="EMBL/GenBank/DDBJ databases">
        <authorList>
            <person name="Kaur S."/>
            <person name="Espinosa-Saiz D."/>
            <person name="Velazquez E."/>
            <person name="Menendez E."/>
            <person name="diCenzo G.C."/>
        </authorList>
    </citation>
    <scope>NUCLEOTIDE SEQUENCE [LARGE SCALE GENOMIC DNA]</scope>
    <source>
        <strain evidence="3 4">LMG 27395</strain>
        <plasmid evidence="3 4">unnamed</plasmid>
    </source>
</reference>
<dbReference type="InterPro" id="IPR050879">
    <property type="entry name" value="Acyltransferase_3"/>
</dbReference>
<gene>
    <name evidence="3" type="ORF">PYH38_006420</name>
</gene>
<dbReference type="RefSeq" id="WP_280736363.1">
    <property type="nucleotide sequence ID" value="NZ_CP120369.1"/>
</dbReference>
<evidence type="ECO:0000313" key="4">
    <source>
        <dbReference type="Proteomes" id="UP001235547"/>
    </source>
</evidence>
<dbReference type="PANTHER" id="PTHR23028">
    <property type="entry name" value="ACETYLTRANSFERASE"/>
    <property type="match status" value="1"/>
</dbReference>
<accession>A0ABY8D3J2</accession>
<keyword evidence="4" id="KW-1185">Reference proteome</keyword>
<dbReference type="PANTHER" id="PTHR23028:SF53">
    <property type="entry name" value="ACYL_TRANSF_3 DOMAIN-CONTAINING PROTEIN"/>
    <property type="match status" value="1"/>
</dbReference>
<dbReference type="Pfam" id="PF01757">
    <property type="entry name" value="Acyl_transf_3"/>
    <property type="match status" value="1"/>
</dbReference>
<evidence type="ECO:0000313" key="3">
    <source>
        <dbReference type="EMBL" id="WEX85449.1"/>
    </source>
</evidence>
<protein>
    <submittedName>
        <fullName evidence="3">Acyltransferase</fullName>
    </submittedName>
</protein>
<keyword evidence="3" id="KW-0808">Transferase</keyword>
<organism evidence="3 4">
    <name type="scientific">Sinorhizobium numidicum</name>
    <dbReference type="NCBI Taxonomy" id="680248"/>
    <lineage>
        <taxon>Bacteria</taxon>
        <taxon>Pseudomonadati</taxon>
        <taxon>Pseudomonadota</taxon>
        <taxon>Alphaproteobacteria</taxon>
        <taxon>Hyphomicrobiales</taxon>
        <taxon>Rhizobiaceae</taxon>
        <taxon>Sinorhizobium/Ensifer group</taxon>
        <taxon>Sinorhizobium</taxon>
    </lineage>
</organism>
<proteinExistence type="predicted"/>
<dbReference type="Proteomes" id="UP001235547">
    <property type="component" value="Plasmid unnamed"/>
</dbReference>
<feature type="domain" description="Acyltransferase 3" evidence="2">
    <location>
        <begin position="8"/>
        <end position="116"/>
    </location>
</feature>
<evidence type="ECO:0000259" key="2">
    <source>
        <dbReference type="Pfam" id="PF01757"/>
    </source>
</evidence>
<keyword evidence="1" id="KW-0472">Membrane</keyword>
<evidence type="ECO:0000256" key="1">
    <source>
        <dbReference type="SAM" id="Phobius"/>
    </source>
</evidence>
<dbReference type="EMBL" id="CP120372">
    <property type="protein sequence ID" value="WEX85449.1"/>
    <property type="molecule type" value="Genomic_DNA"/>
</dbReference>
<dbReference type="GO" id="GO:0016746">
    <property type="term" value="F:acyltransferase activity"/>
    <property type="evidence" value="ECO:0007669"/>
    <property type="project" value="UniProtKB-KW"/>
</dbReference>
<dbReference type="InterPro" id="IPR002656">
    <property type="entry name" value="Acyl_transf_3_dom"/>
</dbReference>